<sequence>MESKKDKFIEMFNELYEHLKEVNDWETSFYSLLYKGRKNDYIIKKYRDELDTVRKVRNSIAHNNEYYFLPSSSLYTLLEEILEKVIDSPKIIDFIDDNLMVIKEDNSIIKTIKDMNKYDYTQIPVVDQKGKYIELLTTNTIIRWMGDLKSDQGGNLIIEDAQIKEVVKYAEEDEVCEFISKDSKLDILIDKHESIIKAGNKIDAFLITENGKKEEVLQGIITGWEIPEIYNKLNI</sequence>
<name>A0A1G6PRT6_9FIRM</name>
<dbReference type="EMBL" id="QICM01000027">
    <property type="protein sequence ID" value="PXV62937.1"/>
    <property type="molecule type" value="Genomic_DNA"/>
</dbReference>
<organism evidence="4 14">
    <name type="scientific">Halanaerobium congolense</name>
    <dbReference type="NCBI Taxonomy" id="54121"/>
    <lineage>
        <taxon>Bacteria</taxon>
        <taxon>Bacillati</taxon>
        <taxon>Bacillota</taxon>
        <taxon>Clostridia</taxon>
        <taxon>Halanaerobiales</taxon>
        <taxon>Halanaerobiaceae</taxon>
        <taxon>Halanaerobium</taxon>
    </lineage>
</organism>
<dbReference type="Proteomes" id="UP000198612">
    <property type="component" value="Unassembled WGS sequence"/>
</dbReference>
<evidence type="ECO:0000313" key="4">
    <source>
        <dbReference type="EMBL" id="SDC82075.1"/>
    </source>
</evidence>
<dbReference type="STRING" id="54121.SAMN04515653_10539"/>
<evidence type="ECO:0000256" key="1">
    <source>
        <dbReference type="PROSITE-ProRule" id="PRU00703"/>
    </source>
</evidence>
<dbReference type="EMBL" id="FNEH01000005">
    <property type="protein sequence ID" value="SDI36720.1"/>
    <property type="molecule type" value="Genomic_DNA"/>
</dbReference>
<evidence type="ECO:0000313" key="13">
    <source>
        <dbReference type="Proteomes" id="UP000295472"/>
    </source>
</evidence>
<evidence type="ECO:0000313" key="5">
    <source>
        <dbReference type="EMBL" id="SDF56026.1"/>
    </source>
</evidence>
<evidence type="ECO:0000313" key="7">
    <source>
        <dbReference type="EMBL" id="SES98910.1"/>
    </source>
</evidence>
<gene>
    <name evidence="8" type="ORF">C7954_12319</name>
    <name evidence="3" type="ORF">C8C78_12713</name>
    <name evidence="4" type="ORF">SAMN04488597_11516</name>
    <name evidence="5" type="ORF">SAMN04488598_11531</name>
    <name evidence="7" type="ORF">SAMN04515652_11531</name>
    <name evidence="6" type="ORF">SAMN04515654_10539</name>
</gene>
<evidence type="ECO:0000313" key="9">
    <source>
        <dbReference type="Proteomes" id="UP000198612"/>
    </source>
</evidence>
<evidence type="ECO:0000313" key="14">
    <source>
        <dbReference type="Proteomes" id="UP000324896"/>
    </source>
</evidence>
<keyword evidence="1" id="KW-0129">CBS domain</keyword>
<dbReference type="Gene3D" id="3.10.580.10">
    <property type="entry name" value="CBS-domain"/>
    <property type="match status" value="1"/>
</dbReference>
<dbReference type="AlphaFoldDB" id="A0A1G6PRT6"/>
<dbReference type="Proteomes" id="UP000324896">
    <property type="component" value="Unassembled WGS sequence"/>
</dbReference>
<dbReference type="RefSeq" id="WP_073159303.1">
    <property type="nucleotide sequence ID" value="NZ_FMYT01000015.1"/>
</dbReference>
<dbReference type="EMBL" id="FMYT01000015">
    <property type="protein sequence ID" value="SDC82075.1"/>
    <property type="molecule type" value="Genomic_DNA"/>
</dbReference>
<protein>
    <submittedName>
        <fullName evidence="3">CBS domain protein</fullName>
    </submittedName>
    <submittedName>
        <fullName evidence="4">CBS domain-containing protein</fullName>
    </submittedName>
</protein>
<dbReference type="Proteomes" id="UP000198945">
    <property type="component" value="Unassembled WGS sequence"/>
</dbReference>
<reference evidence="3 12" key="3">
    <citation type="submission" date="2018-04" db="EMBL/GenBank/DDBJ databases">
        <title>Subsurface microbial communities from deep shales in Ohio and West Virginia, USA.</title>
        <authorList>
            <person name="Wrighton K."/>
        </authorList>
    </citation>
    <scope>NUCLEOTIDE SEQUENCE [LARGE SCALE GENOMIC DNA]</scope>
    <source>
        <strain evidence="8 13">DSMZ 11287</strain>
        <strain evidence="3 12">MSL28</strain>
    </source>
</reference>
<feature type="domain" description="CBS" evidence="2">
    <location>
        <begin position="95"/>
        <end position="152"/>
    </location>
</feature>
<accession>A0A1G6PRT6</accession>
<dbReference type="SUPFAM" id="SSF54631">
    <property type="entry name" value="CBS-domain pair"/>
    <property type="match status" value="1"/>
</dbReference>
<proteinExistence type="predicted"/>
<keyword evidence="11" id="KW-1185">Reference proteome</keyword>
<dbReference type="InterPro" id="IPR000644">
    <property type="entry name" value="CBS_dom"/>
</dbReference>
<dbReference type="Proteomes" id="UP000247389">
    <property type="component" value="Unassembled WGS sequence"/>
</dbReference>
<dbReference type="Proteomes" id="UP000199519">
    <property type="component" value="Unassembled WGS sequence"/>
</dbReference>
<dbReference type="Pfam" id="PF00571">
    <property type="entry name" value="CBS"/>
    <property type="match status" value="1"/>
</dbReference>
<evidence type="ECO:0000313" key="6">
    <source>
        <dbReference type="EMBL" id="SDI36720.1"/>
    </source>
</evidence>
<evidence type="ECO:0000313" key="3">
    <source>
        <dbReference type="EMBL" id="PXV62937.1"/>
    </source>
</evidence>
<evidence type="ECO:0000313" key="8">
    <source>
        <dbReference type="EMBL" id="TDX42265.1"/>
    </source>
</evidence>
<dbReference type="Proteomes" id="UP000295472">
    <property type="component" value="Unassembled WGS sequence"/>
</dbReference>
<dbReference type="EMBL" id="SOEF01000023">
    <property type="protein sequence ID" value="TDX42265.1"/>
    <property type="molecule type" value="Genomic_DNA"/>
</dbReference>
<reference evidence="9 11" key="2">
    <citation type="submission" date="2016-10" db="EMBL/GenBank/DDBJ databases">
        <authorList>
            <person name="Varghese N."/>
            <person name="Submissions S."/>
        </authorList>
    </citation>
    <scope>NUCLEOTIDE SEQUENCE [LARGE SCALE GENOMIC DNA]</scope>
    <source>
        <strain evidence="4 14">WG10</strain>
        <strain evidence="5 11">WG2</strain>
        <strain evidence="7 9">WG5</strain>
    </source>
</reference>
<reference evidence="6 10" key="1">
    <citation type="submission" date="2016-10" db="EMBL/GenBank/DDBJ databases">
        <authorList>
            <person name="de Groot N.N."/>
        </authorList>
    </citation>
    <scope>NUCLEOTIDE SEQUENCE [LARGE SCALE GENOMIC DNA]</scope>
    <source>
        <strain evidence="6 10">WG7</strain>
    </source>
</reference>
<evidence type="ECO:0000313" key="11">
    <source>
        <dbReference type="Proteomes" id="UP000199519"/>
    </source>
</evidence>
<dbReference type="EMBL" id="FOHG01000015">
    <property type="protein sequence ID" value="SES98910.1"/>
    <property type="molecule type" value="Genomic_DNA"/>
</dbReference>
<dbReference type="InterPro" id="IPR046342">
    <property type="entry name" value="CBS_dom_sf"/>
</dbReference>
<dbReference type="EMBL" id="FNBJ01000015">
    <property type="protein sequence ID" value="SDF56026.1"/>
    <property type="molecule type" value="Genomic_DNA"/>
</dbReference>
<evidence type="ECO:0000259" key="2">
    <source>
        <dbReference type="PROSITE" id="PS51371"/>
    </source>
</evidence>
<dbReference type="PROSITE" id="PS51371">
    <property type="entry name" value="CBS"/>
    <property type="match status" value="1"/>
</dbReference>
<dbReference type="OrthoDB" id="384703at2"/>
<evidence type="ECO:0000313" key="10">
    <source>
        <dbReference type="Proteomes" id="UP000198945"/>
    </source>
</evidence>
<evidence type="ECO:0000313" key="12">
    <source>
        <dbReference type="Proteomes" id="UP000247389"/>
    </source>
</evidence>
<dbReference type="GeneID" id="57013227"/>